<dbReference type="PANTHER" id="PTHR40111">
    <property type="entry name" value="CEPHALOSPORIN-C DEACETYLASE"/>
    <property type="match status" value="1"/>
</dbReference>
<organism evidence="3 4">
    <name type="scientific">Kribbella aluminosa</name>
    <dbReference type="NCBI Taxonomy" id="416017"/>
    <lineage>
        <taxon>Bacteria</taxon>
        <taxon>Bacillati</taxon>
        <taxon>Actinomycetota</taxon>
        <taxon>Actinomycetes</taxon>
        <taxon>Propionibacteriales</taxon>
        <taxon>Kribbellaceae</taxon>
        <taxon>Kribbella</taxon>
    </lineage>
</organism>
<protein>
    <submittedName>
        <fullName evidence="3">Cephalosporin-C deacetylase</fullName>
        <ecNumber evidence="3">3.1.1.41</ecNumber>
    </submittedName>
</protein>
<feature type="domain" description="Acetyl xylan esterase" evidence="2">
    <location>
        <begin position="1"/>
        <end position="310"/>
    </location>
</feature>
<feature type="region of interest" description="Disordered" evidence="1">
    <location>
        <begin position="389"/>
        <end position="417"/>
    </location>
</feature>
<reference evidence="3 4" key="1">
    <citation type="submission" date="2021-03" db="EMBL/GenBank/DDBJ databases">
        <title>Sequencing the genomes of 1000 actinobacteria strains.</title>
        <authorList>
            <person name="Klenk H.-P."/>
        </authorList>
    </citation>
    <scope>NUCLEOTIDE SEQUENCE [LARGE SCALE GENOMIC DNA]</scope>
    <source>
        <strain evidence="3 4">DSM 18824</strain>
    </source>
</reference>
<evidence type="ECO:0000256" key="1">
    <source>
        <dbReference type="SAM" id="MobiDB-lite"/>
    </source>
</evidence>
<dbReference type="RefSeq" id="WP_209696956.1">
    <property type="nucleotide sequence ID" value="NZ_BAAAVU010000025.1"/>
</dbReference>
<comment type="caution">
    <text evidence="3">The sequence shown here is derived from an EMBL/GenBank/DDBJ whole genome shotgun (WGS) entry which is preliminary data.</text>
</comment>
<feature type="compositionally biased region" description="Low complexity" evidence="1">
    <location>
        <begin position="349"/>
        <end position="360"/>
    </location>
</feature>
<dbReference type="InterPro" id="IPR029058">
    <property type="entry name" value="AB_hydrolase_fold"/>
</dbReference>
<keyword evidence="3" id="KW-0378">Hydrolase</keyword>
<dbReference type="Proteomes" id="UP000755585">
    <property type="component" value="Unassembled WGS sequence"/>
</dbReference>
<evidence type="ECO:0000313" key="3">
    <source>
        <dbReference type="EMBL" id="MBP2354093.1"/>
    </source>
</evidence>
<dbReference type="Gene3D" id="3.40.50.1820">
    <property type="entry name" value="alpha/beta hydrolase"/>
    <property type="match status" value="1"/>
</dbReference>
<name>A0ABS4UR35_9ACTN</name>
<dbReference type="InterPro" id="IPR008391">
    <property type="entry name" value="AXE1_dom"/>
</dbReference>
<dbReference type="PANTHER" id="PTHR40111:SF1">
    <property type="entry name" value="CEPHALOSPORIN-C DEACETYLASE"/>
    <property type="match status" value="1"/>
</dbReference>
<proteinExistence type="predicted"/>
<keyword evidence="4" id="KW-1185">Reference proteome</keyword>
<dbReference type="Pfam" id="PF05448">
    <property type="entry name" value="AXE1"/>
    <property type="match status" value="1"/>
</dbReference>
<evidence type="ECO:0000313" key="4">
    <source>
        <dbReference type="Proteomes" id="UP000755585"/>
    </source>
</evidence>
<sequence length="445" mass="49568">MLSFELSYDELLTYQGTNPRPADFDAFWDKALVSLDEVAPDAEFVDADDFPLTTGVAQHLYFNGTGGYRVHAKVVRPAEPTGPAVLLFHGYGGEQPKWVDLLPYAARGFTVAALDVREQVGFRTSSQTPNSFSLHNHLVHGLDDGPDGLLYKHVFLDTRRLADLIGGLPDVDAARIATTGWSQGGGLSLVAAALTPTIKYTASVFPFLCDYQRTWDLNLETAPYDEIVTWFRKRDPRHLRQEEVFTTLGYIDVQNLAPRIRAEVTLFVGLEDQTCPPSTQFAAYNKIQSPKEVRTYPDFGHDDLPGAHDDIYHSSARSSDLNPWKCPRRPGRQPALQRRGRRTTRDLRGSPLSLSLHPLHTTGERANAQVNPPNGACQQAARLPASRTPRLPIRPNVHGSELRAGTSSSRSPLGWRAHRPARCRGRGQRCCGRRWWPRTPACLGF</sequence>
<gene>
    <name evidence="3" type="ORF">JOF29_005203</name>
</gene>
<dbReference type="EMBL" id="JAGINT010000002">
    <property type="protein sequence ID" value="MBP2354093.1"/>
    <property type="molecule type" value="Genomic_DNA"/>
</dbReference>
<accession>A0ABS4UR35</accession>
<feature type="region of interest" description="Disordered" evidence="1">
    <location>
        <begin position="304"/>
        <end position="360"/>
    </location>
</feature>
<dbReference type="InterPro" id="IPR039069">
    <property type="entry name" value="CE7"/>
</dbReference>
<dbReference type="EC" id="3.1.1.41" evidence="3"/>
<dbReference type="GO" id="GO:0047739">
    <property type="term" value="F:cephalosporin-C deacetylase activity"/>
    <property type="evidence" value="ECO:0007669"/>
    <property type="project" value="UniProtKB-EC"/>
</dbReference>
<evidence type="ECO:0000259" key="2">
    <source>
        <dbReference type="Pfam" id="PF05448"/>
    </source>
</evidence>
<dbReference type="SUPFAM" id="SSF53474">
    <property type="entry name" value="alpha/beta-Hydrolases"/>
    <property type="match status" value="1"/>
</dbReference>